<dbReference type="EMBL" id="VWZA01002541">
    <property type="protein sequence ID" value="NXF53623.1"/>
    <property type="molecule type" value="Genomic_DNA"/>
</dbReference>
<gene>
    <name evidence="1" type="primary">Pol_1</name>
    <name evidence="1" type="ORF">OCEOCE_R15521</name>
</gene>
<name>A0A7K8UGR9_OCEOC</name>
<accession>A0A7K8UGR9</accession>
<evidence type="ECO:0000313" key="2">
    <source>
        <dbReference type="Proteomes" id="UP000569728"/>
    </source>
</evidence>
<dbReference type="OrthoDB" id="10063195at2759"/>
<reference evidence="1 2" key="1">
    <citation type="submission" date="2019-09" db="EMBL/GenBank/DDBJ databases">
        <title>Bird 10,000 Genomes (B10K) Project - Family phase.</title>
        <authorList>
            <person name="Zhang G."/>
        </authorList>
    </citation>
    <scope>NUCLEOTIDE SEQUENCE [LARGE SCALE GENOMIC DNA]</scope>
    <source>
        <strain evidence="1">B10K-CU-031-11</strain>
        <tissue evidence="1">Muscle</tissue>
    </source>
</reference>
<keyword evidence="2" id="KW-1185">Reference proteome</keyword>
<dbReference type="PANTHER" id="PTHR19446">
    <property type="entry name" value="REVERSE TRANSCRIPTASES"/>
    <property type="match status" value="1"/>
</dbReference>
<protein>
    <submittedName>
        <fullName evidence="1">POLR protein</fullName>
    </submittedName>
</protein>
<evidence type="ECO:0000313" key="1">
    <source>
        <dbReference type="EMBL" id="NXF53623.1"/>
    </source>
</evidence>
<feature type="non-terminal residue" evidence="1">
    <location>
        <position position="1"/>
    </location>
</feature>
<sequence length="95" mass="10713">SRILTALIKACPVNPQQRGFIISSCCSKNFKLLQLLIQCAKREHQPLRAVFVDLAKAFDTVSHSHIILALKQKGIDDHFVALIKNVYHNVTTQMD</sequence>
<proteinExistence type="predicted"/>
<feature type="non-terminal residue" evidence="1">
    <location>
        <position position="95"/>
    </location>
</feature>
<organism evidence="1 2">
    <name type="scientific">Oceanites oceanicus</name>
    <name type="common">Wilson's storm petrel</name>
    <name type="synonym">Procellaria oceanica</name>
    <dbReference type="NCBI Taxonomy" id="79653"/>
    <lineage>
        <taxon>Eukaryota</taxon>
        <taxon>Metazoa</taxon>
        <taxon>Chordata</taxon>
        <taxon>Craniata</taxon>
        <taxon>Vertebrata</taxon>
        <taxon>Euteleostomi</taxon>
        <taxon>Archelosauria</taxon>
        <taxon>Archosauria</taxon>
        <taxon>Dinosauria</taxon>
        <taxon>Saurischia</taxon>
        <taxon>Theropoda</taxon>
        <taxon>Coelurosauria</taxon>
        <taxon>Aves</taxon>
        <taxon>Neognathae</taxon>
        <taxon>Neoaves</taxon>
        <taxon>Aequornithes</taxon>
        <taxon>Procellariiformes</taxon>
        <taxon>Hydrobatidae</taxon>
        <taxon>Oceanites</taxon>
    </lineage>
</organism>
<dbReference type="AlphaFoldDB" id="A0A7K8UGR9"/>
<dbReference type="Proteomes" id="UP000569728">
    <property type="component" value="Unassembled WGS sequence"/>
</dbReference>
<comment type="caution">
    <text evidence="1">The sequence shown here is derived from an EMBL/GenBank/DDBJ whole genome shotgun (WGS) entry which is preliminary data.</text>
</comment>